<protein>
    <recommendedName>
        <fullName evidence="15">Major facilitator superfamily domain containing 2B</fullName>
    </recommendedName>
</protein>
<dbReference type="GO" id="GO:0015293">
    <property type="term" value="F:symporter activity"/>
    <property type="evidence" value="ECO:0007669"/>
    <property type="project" value="UniProtKB-KW"/>
</dbReference>
<comment type="subcellular location">
    <subcellularLocation>
        <location evidence="1">Cell membrane</location>
        <topology evidence="1">Multi-pass membrane protein</topology>
    </subcellularLocation>
</comment>
<feature type="transmembrane region" description="Helical" evidence="12">
    <location>
        <begin position="97"/>
        <end position="116"/>
    </location>
</feature>
<keyword evidence="10" id="KW-1015">Disulfide bond</keyword>
<feature type="transmembrane region" description="Helical" evidence="12">
    <location>
        <begin position="49"/>
        <end position="77"/>
    </location>
</feature>
<dbReference type="PANTHER" id="PTHR11328">
    <property type="entry name" value="MAJOR FACILITATOR SUPERFAMILY DOMAIN-CONTAINING PROTEIN"/>
    <property type="match status" value="1"/>
</dbReference>
<evidence type="ECO:0000256" key="12">
    <source>
        <dbReference type="SAM" id="Phobius"/>
    </source>
</evidence>
<sequence>VKSNLALSYVVSVAAGMSVGASFLLPWSMLPDVVDDFKVTNPNVHGHEAIFYSFYVFFIKFSSGLSLGISTLCLKFAGYVTGSCLQPESVSTTLKVLVSPFPIALIIVGLLILRMYPIDEKRRQSNSKVLQARLESESETPELGSIA</sequence>
<proteinExistence type="inferred from homology"/>
<dbReference type="GO" id="GO:0005886">
    <property type="term" value="C:plasma membrane"/>
    <property type="evidence" value="ECO:0007669"/>
    <property type="project" value="UniProtKB-SubCell"/>
</dbReference>
<reference evidence="13" key="3">
    <citation type="submission" date="2025-08" db="UniProtKB">
        <authorList>
            <consortium name="Ensembl"/>
        </authorList>
    </citation>
    <scope>IDENTIFICATION</scope>
    <source>
        <strain evidence="13">HNI</strain>
    </source>
</reference>
<evidence type="ECO:0000256" key="10">
    <source>
        <dbReference type="ARBA" id="ARBA00023157"/>
    </source>
</evidence>
<keyword evidence="5 12" id="KW-0812">Transmembrane</keyword>
<comment type="similarity">
    <text evidence="2">Belongs to the major facilitator superfamily.</text>
</comment>
<evidence type="ECO:0000256" key="8">
    <source>
        <dbReference type="ARBA" id="ARBA00023055"/>
    </source>
</evidence>
<evidence type="ECO:0008006" key="15">
    <source>
        <dbReference type="Google" id="ProtNLM"/>
    </source>
</evidence>
<dbReference type="Proteomes" id="UP000265180">
    <property type="component" value="Chromosome 22"/>
</dbReference>
<keyword evidence="9 12" id="KW-0472">Membrane</keyword>
<evidence type="ECO:0000256" key="4">
    <source>
        <dbReference type="ARBA" id="ARBA00022475"/>
    </source>
</evidence>
<keyword evidence="11" id="KW-0325">Glycoprotein</keyword>
<evidence type="ECO:0000256" key="9">
    <source>
        <dbReference type="ARBA" id="ARBA00023136"/>
    </source>
</evidence>
<evidence type="ECO:0000256" key="5">
    <source>
        <dbReference type="ARBA" id="ARBA00022692"/>
    </source>
</evidence>
<dbReference type="PANTHER" id="PTHR11328:SF29">
    <property type="entry name" value="SODIUM-DEPENDENT LYSOPHOSPHATIDYLCHOLINE SYMPORTER 1"/>
    <property type="match status" value="1"/>
</dbReference>
<reference evidence="13 14" key="2">
    <citation type="submission" date="2017-04" db="EMBL/GenBank/DDBJ databases">
        <title>CpG methylation of centromeres and impact of large insertions on vertebrate speciation.</title>
        <authorList>
            <person name="Ichikawa K."/>
            <person name="Yoshimura J."/>
            <person name="Morishita S."/>
        </authorList>
    </citation>
    <scope>NUCLEOTIDE SEQUENCE</scope>
    <source>
        <strain evidence="13 14">HNI</strain>
    </source>
</reference>
<evidence type="ECO:0000256" key="7">
    <source>
        <dbReference type="ARBA" id="ARBA00022989"/>
    </source>
</evidence>
<dbReference type="InterPro" id="IPR039672">
    <property type="entry name" value="MFS_2"/>
</dbReference>
<keyword evidence="3" id="KW-0813">Transport</keyword>
<reference evidence="13" key="4">
    <citation type="submission" date="2025-09" db="UniProtKB">
        <authorList>
            <consortium name="Ensembl"/>
        </authorList>
    </citation>
    <scope>IDENTIFICATION</scope>
    <source>
        <strain evidence="13">HNI</strain>
    </source>
</reference>
<keyword evidence="8" id="KW-0445">Lipid transport</keyword>
<evidence type="ECO:0000256" key="1">
    <source>
        <dbReference type="ARBA" id="ARBA00004651"/>
    </source>
</evidence>
<keyword evidence="4" id="KW-1003">Cell membrane</keyword>
<feature type="transmembrane region" description="Helical" evidence="12">
    <location>
        <begin position="6"/>
        <end position="28"/>
    </location>
</feature>
<evidence type="ECO:0000256" key="3">
    <source>
        <dbReference type="ARBA" id="ARBA00022448"/>
    </source>
</evidence>
<dbReference type="GO" id="GO:0006869">
    <property type="term" value="P:lipid transport"/>
    <property type="evidence" value="ECO:0007669"/>
    <property type="project" value="UniProtKB-KW"/>
</dbReference>
<organism evidence="13 14">
    <name type="scientific">Oryzias latipes</name>
    <name type="common">Japanese rice fish</name>
    <name type="synonym">Japanese killifish</name>
    <dbReference type="NCBI Taxonomy" id="8090"/>
    <lineage>
        <taxon>Eukaryota</taxon>
        <taxon>Metazoa</taxon>
        <taxon>Chordata</taxon>
        <taxon>Craniata</taxon>
        <taxon>Vertebrata</taxon>
        <taxon>Euteleostomi</taxon>
        <taxon>Actinopterygii</taxon>
        <taxon>Neopterygii</taxon>
        <taxon>Teleostei</taxon>
        <taxon>Neoteleostei</taxon>
        <taxon>Acanthomorphata</taxon>
        <taxon>Ovalentaria</taxon>
        <taxon>Atherinomorphae</taxon>
        <taxon>Beloniformes</taxon>
        <taxon>Adrianichthyidae</taxon>
        <taxon>Oryziinae</taxon>
        <taxon>Oryzias</taxon>
    </lineage>
</organism>
<keyword evidence="7 12" id="KW-1133">Transmembrane helix</keyword>
<dbReference type="Pfam" id="PF13347">
    <property type="entry name" value="MFS_2"/>
    <property type="match status" value="1"/>
</dbReference>
<evidence type="ECO:0000256" key="2">
    <source>
        <dbReference type="ARBA" id="ARBA00008335"/>
    </source>
</evidence>
<evidence type="ECO:0000313" key="14">
    <source>
        <dbReference type="Proteomes" id="UP000265180"/>
    </source>
</evidence>
<keyword evidence="6" id="KW-0769">Symport</keyword>
<dbReference type="Ensembl" id="ENSORLT00020011863.1">
    <property type="protein sequence ID" value="ENSORLP00020022513.1"/>
    <property type="gene ID" value="ENSORLG00020002858.1"/>
</dbReference>
<accession>A0A3P9LPH8</accession>
<evidence type="ECO:0000313" key="13">
    <source>
        <dbReference type="Ensembl" id="ENSORLP00020022513.1"/>
    </source>
</evidence>
<name>A0A3P9LPH8_ORYLA</name>
<reference key="1">
    <citation type="journal article" date="2007" name="Nature">
        <title>The medaka draft genome and insights into vertebrate genome evolution.</title>
        <authorList>
            <person name="Kasahara M."/>
            <person name="Naruse K."/>
            <person name="Sasaki S."/>
            <person name="Nakatani Y."/>
            <person name="Qu W."/>
            <person name="Ahsan B."/>
            <person name="Yamada T."/>
            <person name="Nagayasu Y."/>
            <person name="Doi K."/>
            <person name="Kasai Y."/>
            <person name="Jindo T."/>
            <person name="Kobayashi D."/>
            <person name="Shimada A."/>
            <person name="Toyoda A."/>
            <person name="Kuroki Y."/>
            <person name="Fujiyama A."/>
            <person name="Sasaki T."/>
            <person name="Shimizu A."/>
            <person name="Asakawa S."/>
            <person name="Shimizu N."/>
            <person name="Hashimoto S."/>
            <person name="Yang J."/>
            <person name="Lee Y."/>
            <person name="Matsushima K."/>
            <person name="Sugano S."/>
            <person name="Sakaizumi M."/>
            <person name="Narita T."/>
            <person name="Ohishi K."/>
            <person name="Haga S."/>
            <person name="Ohta F."/>
            <person name="Nomoto H."/>
            <person name="Nogata K."/>
            <person name="Morishita T."/>
            <person name="Endo T."/>
            <person name="Shin-I T."/>
            <person name="Takeda H."/>
            <person name="Morishita S."/>
            <person name="Kohara Y."/>
        </authorList>
    </citation>
    <scope>NUCLEOTIDE SEQUENCE [LARGE SCALE GENOMIC DNA]</scope>
    <source>
        <strain>Hd-rR</strain>
    </source>
</reference>
<dbReference type="AlphaFoldDB" id="A0A3P9LPH8"/>
<evidence type="ECO:0000256" key="11">
    <source>
        <dbReference type="ARBA" id="ARBA00023180"/>
    </source>
</evidence>
<dbReference type="GO" id="GO:0008643">
    <property type="term" value="P:carbohydrate transport"/>
    <property type="evidence" value="ECO:0007669"/>
    <property type="project" value="InterPro"/>
</dbReference>
<evidence type="ECO:0000256" key="6">
    <source>
        <dbReference type="ARBA" id="ARBA00022847"/>
    </source>
</evidence>